<evidence type="ECO:0000313" key="6">
    <source>
        <dbReference type="Proteomes" id="UP000256373"/>
    </source>
</evidence>
<proteinExistence type="predicted"/>
<dbReference type="InterPro" id="IPR000184">
    <property type="entry name" value="Bac_surfAg_D15"/>
</dbReference>
<reference evidence="5 6" key="1">
    <citation type="submission" date="2018-07" db="EMBL/GenBank/DDBJ databases">
        <title>Dyadobacter roseus sp. nov., isolated from rose rhizosphere soil.</title>
        <authorList>
            <person name="Chen L."/>
        </authorList>
    </citation>
    <scope>NUCLEOTIDE SEQUENCE [LARGE SCALE GENOMIC DNA]</scope>
    <source>
        <strain evidence="5 6">RS19</strain>
    </source>
</reference>
<dbReference type="GO" id="GO:0019867">
    <property type="term" value="C:outer membrane"/>
    <property type="evidence" value="ECO:0007669"/>
    <property type="project" value="InterPro"/>
</dbReference>
<accession>A0A3D8YB01</accession>
<dbReference type="Proteomes" id="UP000256373">
    <property type="component" value="Unassembled WGS sequence"/>
</dbReference>
<organism evidence="5 6">
    <name type="scientific">Dyadobacter luteus</name>
    <dbReference type="NCBI Taxonomy" id="2259619"/>
    <lineage>
        <taxon>Bacteria</taxon>
        <taxon>Pseudomonadati</taxon>
        <taxon>Bacteroidota</taxon>
        <taxon>Cytophagia</taxon>
        <taxon>Cytophagales</taxon>
        <taxon>Spirosomataceae</taxon>
        <taxon>Dyadobacter</taxon>
    </lineage>
</organism>
<protein>
    <recommendedName>
        <fullName evidence="4">Bacterial surface antigen (D15) domain-containing protein</fullName>
    </recommendedName>
</protein>
<feature type="signal peptide" evidence="3">
    <location>
        <begin position="1"/>
        <end position="20"/>
    </location>
</feature>
<dbReference type="EMBL" id="QNUL01000011">
    <property type="protein sequence ID" value="REA60456.1"/>
    <property type="molecule type" value="Genomic_DNA"/>
</dbReference>
<keyword evidence="2" id="KW-0472">Membrane</keyword>
<evidence type="ECO:0000259" key="4">
    <source>
        <dbReference type="Pfam" id="PF01103"/>
    </source>
</evidence>
<evidence type="ECO:0000256" key="1">
    <source>
        <dbReference type="ARBA" id="ARBA00004370"/>
    </source>
</evidence>
<comment type="subcellular location">
    <subcellularLocation>
        <location evidence="1">Membrane</location>
    </subcellularLocation>
</comment>
<evidence type="ECO:0000256" key="2">
    <source>
        <dbReference type="ARBA" id="ARBA00023136"/>
    </source>
</evidence>
<name>A0A3D8YB01_9BACT</name>
<evidence type="ECO:0000313" key="5">
    <source>
        <dbReference type="EMBL" id="REA60456.1"/>
    </source>
</evidence>
<keyword evidence="3" id="KW-0732">Signal</keyword>
<keyword evidence="6" id="KW-1185">Reference proteome</keyword>
<feature type="domain" description="Bacterial surface antigen (D15)" evidence="4">
    <location>
        <begin position="105"/>
        <end position="385"/>
    </location>
</feature>
<feature type="chain" id="PRO_5017710635" description="Bacterial surface antigen (D15) domain-containing protein" evidence="3">
    <location>
        <begin position="21"/>
        <end position="401"/>
    </location>
</feature>
<dbReference type="AlphaFoldDB" id="A0A3D8YB01"/>
<dbReference type="Pfam" id="PF01103">
    <property type="entry name" value="Omp85"/>
    <property type="match status" value="1"/>
</dbReference>
<dbReference type="RefSeq" id="WP_115831771.1">
    <property type="nucleotide sequence ID" value="NZ_QNUL01000011.1"/>
</dbReference>
<dbReference type="OrthoDB" id="621220at2"/>
<comment type="caution">
    <text evidence="5">The sequence shown here is derived from an EMBL/GenBank/DDBJ whole genome shotgun (WGS) entry which is preliminary data.</text>
</comment>
<dbReference type="Gene3D" id="2.40.160.50">
    <property type="entry name" value="membrane protein fhac: a member of the omp85/tpsb transporter family"/>
    <property type="match status" value="1"/>
</dbReference>
<sequence>MHRIVLFLLCGFTSIASVSAQIAGPETRVVLTDTTSDPAETDLIDIAKRILRKENKAESPPRKVNFSIVPAIGYTLSTGFVGLASANAAFHLSEEESTANLSSVSASFNYSQYGQLTIPVQTNIWTKGNRYNIVTDWRYFKYPQDTYGLGGNSVEENASKLIYSHIRLHQLVLKKISGSFYAGVGYMLDKRWKIKEEGFNADVAAYGLPHKSMSSGLLLSALFDNRKNSINPEGGFYGNIRYRINQKFLGSDSNWESLVMEFRKYINFPAGSKNTLALWNLNWLTLSGKPPYLDLPSTAWDVTNNTGRGYIQGRFRSPQMLYVESEYRFALTQNGLLGGVVFANAQSFSNWPSKRFSTIAPGAGVGLRLKVNKASRTNVGIDYGFGAKGSRGVFVNLGEIF</sequence>
<evidence type="ECO:0000256" key="3">
    <source>
        <dbReference type="SAM" id="SignalP"/>
    </source>
</evidence>
<gene>
    <name evidence="5" type="ORF">DSL64_15205</name>
</gene>